<feature type="signal peptide" evidence="3">
    <location>
        <begin position="1"/>
        <end position="18"/>
    </location>
</feature>
<comment type="caution">
    <text evidence="5">The sequence shown here is derived from an EMBL/GenBank/DDBJ whole genome shotgun (WGS) entry which is preliminary data.</text>
</comment>
<evidence type="ECO:0000256" key="1">
    <source>
        <dbReference type="ARBA" id="ARBA00022729"/>
    </source>
</evidence>
<reference evidence="5" key="1">
    <citation type="submission" date="2022-09" db="EMBL/GenBank/DDBJ databases">
        <authorList>
            <person name="Yuan C."/>
            <person name="Ke Z."/>
        </authorList>
    </citation>
    <scope>NUCLEOTIDE SEQUENCE</scope>
    <source>
        <strain evidence="5">LB-8</strain>
    </source>
</reference>
<accession>A0A9X2Y1F3</accession>
<reference evidence="5" key="2">
    <citation type="submission" date="2023-04" db="EMBL/GenBank/DDBJ databases">
        <title>Paracnuella aquatica gen. nov., sp. nov., a member of the family Chitinophagaceae isolated from a hot spring.</title>
        <authorList>
            <person name="Wang C."/>
        </authorList>
    </citation>
    <scope>NUCLEOTIDE SEQUENCE</scope>
    <source>
        <strain evidence="5">LB-8</strain>
    </source>
</reference>
<dbReference type="InterPro" id="IPR037066">
    <property type="entry name" value="Plug_dom_sf"/>
</dbReference>
<comment type="similarity">
    <text evidence="2">Belongs to the TonB-dependent receptor family.</text>
</comment>
<dbReference type="Proteomes" id="UP001155483">
    <property type="component" value="Unassembled WGS sequence"/>
</dbReference>
<dbReference type="PANTHER" id="PTHR30069:SF29">
    <property type="entry name" value="HEMOGLOBIN AND HEMOGLOBIN-HAPTOGLOBIN-BINDING PROTEIN 1-RELATED"/>
    <property type="match status" value="1"/>
</dbReference>
<dbReference type="Pfam" id="PF07715">
    <property type="entry name" value="Plug"/>
    <property type="match status" value="1"/>
</dbReference>
<proteinExistence type="inferred from homology"/>
<keyword evidence="2" id="KW-0813">Transport</keyword>
<dbReference type="EMBL" id="JAOTIF010000048">
    <property type="protein sequence ID" value="MCU7552807.1"/>
    <property type="molecule type" value="Genomic_DNA"/>
</dbReference>
<evidence type="ECO:0000256" key="3">
    <source>
        <dbReference type="SAM" id="SignalP"/>
    </source>
</evidence>
<keyword evidence="2" id="KW-1134">Transmembrane beta strand</keyword>
<dbReference type="Gene3D" id="2.170.130.10">
    <property type="entry name" value="TonB-dependent receptor, plug domain"/>
    <property type="match status" value="1"/>
</dbReference>
<protein>
    <submittedName>
        <fullName evidence="5">TonB-dependent receptor plug domain-containing protein</fullName>
    </submittedName>
</protein>
<gene>
    <name evidence="5" type="ORF">OCK74_27055</name>
</gene>
<dbReference type="InterPro" id="IPR039426">
    <property type="entry name" value="TonB-dep_rcpt-like"/>
</dbReference>
<evidence type="ECO:0000256" key="2">
    <source>
        <dbReference type="PROSITE-ProRule" id="PRU01360"/>
    </source>
</evidence>
<keyword evidence="2" id="KW-0998">Cell outer membrane</keyword>
<dbReference type="GO" id="GO:0015344">
    <property type="term" value="F:siderophore uptake transmembrane transporter activity"/>
    <property type="evidence" value="ECO:0007669"/>
    <property type="project" value="TreeGrafter"/>
</dbReference>
<keyword evidence="6" id="KW-1185">Reference proteome</keyword>
<dbReference type="GO" id="GO:0009279">
    <property type="term" value="C:cell outer membrane"/>
    <property type="evidence" value="ECO:0007669"/>
    <property type="project" value="UniProtKB-SubCell"/>
</dbReference>
<organism evidence="5 6">
    <name type="scientific">Paraflavisolibacter caeni</name>
    <dbReference type="NCBI Taxonomy" id="2982496"/>
    <lineage>
        <taxon>Bacteria</taxon>
        <taxon>Pseudomonadati</taxon>
        <taxon>Bacteroidota</taxon>
        <taxon>Chitinophagia</taxon>
        <taxon>Chitinophagales</taxon>
        <taxon>Chitinophagaceae</taxon>
        <taxon>Paraflavisolibacter</taxon>
    </lineage>
</organism>
<feature type="chain" id="PRO_5040874134" evidence="3">
    <location>
        <begin position="19"/>
        <end position="200"/>
    </location>
</feature>
<sequence length="200" mass="22191">MKKTVLSVLLLNSFAALAQQTDSTRYLLYDTVTISALRRQLYQNTPFTIQQVNQWQWQLTPRPLLMNQLSRLPSVSAITSGNSIQKPVIRGLSFNHIQLFAQGTRIENQTWDDRHDIGISENGFDRVEIISGPAALLYGPNAMGGAIVFAEQPSGINEKANGYVQMGYFNNSQGGNLSAGVRQGKEHLYYSLHTYSPIGG</sequence>
<keyword evidence="2" id="KW-0812">Transmembrane</keyword>
<evidence type="ECO:0000259" key="4">
    <source>
        <dbReference type="Pfam" id="PF07715"/>
    </source>
</evidence>
<keyword evidence="1 3" id="KW-0732">Signal</keyword>
<keyword evidence="5" id="KW-0675">Receptor</keyword>
<dbReference type="AlphaFoldDB" id="A0A9X2Y1F3"/>
<dbReference type="SUPFAM" id="SSF56935">
    <property type="entry name" value="Porins"/>
    <property type="match status" value="1"/>
</dbReference>
<comment type="subcellular location">
    <subcellularLocation>
        <location evidence="2">Cell outer membrane</location>
        <topology evidence="2">Multi-pass membrane protein</topology>
    </subcellularLocation>
</comment>
<dbReference type="RefSeq" id="WP_279300242.1">
    <property type="nucleotide sequence ID" value="NZ_JAOTIF010000048.1"/>
</dbReference>
<dbReference type="InterPro" id="IPR012910">
    <property type="entry name" value="Plug_dom"/>
</dbReference>
<dbReference type="PANTHER" id="PTHR30069">
    <property type="entry name" value="TONB-DEPENDENT OUTER MEMBRANE RECEPTOR"/>
    <property type="match status" value="1"/>
</dbReference>
<feature type="domain" description="TonB-dependent receptor plug" evidence="4">
    <location>
        <begin position="43"/>
        <end position="146"/>
    </location>
</feature>
<evidence type="ECO:0000313" key="6">
    <source>
        <dbReference type="Proteomes" id="UP001155483"/>
    </source>
</evidence>
<dbReference type="PROSITE" id="PS52016">
    <property type="entry name" value="TONB_DEPENDENT_REC_3"/>
    <property type="match status" value="1"/>
</dbReference>
<name>A0A9X2Y1F3_9BACT</name>
<evidence type="ECO:0000313" key="5">
    <source>
        <dbReference type="EMBL" id="MCU7552807.1"/>
    </source>
</evidence>
<keyword evidence="2" id="KW-0472">Membrane</keyword>
<dbReference type="GO" id="GO:0044718">
    <property type="term" value="P:siderophore transmembrane transport"/>
    <property type="evidence" value="ECO:0007669"/>
    <property type="project" value="TreeGrafter"/>
</dbReference>